<comment type="caution">
    <text evidence="3">The sequence shown here is derived from an EMBL/GenBank/DDBJ whole genome shotgun (WGS) entry which is preliminary data.</text>
</comment>
<proteinExistence type="predicted"/>
<reference evidence="3" key="1">
    <citation type="submission" date="2023-07" db="EMBL/GenBank/DDBJ databases">
        <authorList>
            <consortium name="CYATHOMIX"/>
        </authorList>
    </citation>
    <scope>NUCLEOTIDE SEQUENCE</scope>
    <source>
        <strain evidence="3">N/A</strain>
    </source>
</reference>
<dbReference type="Proteomes" id="UP001176961">
    <property type="component" value="Unassembled WGS sequence"/>
</dbReference>
<keyword evidence="2" id="KW-0732">Signal</keyword>
<feature type="chain" id="PRO_5041444834" evidence="2">
    <location>
        <begin position="19"/>
        <end position="134"/>
    </location>
</feature>
<protein>
    <submittedName>
        <fullName evidence="3">Uncharacterized protein</fullName>
    </submittedName>
</protein>
<feature type="signal peptide" evidence="2">
    <location>
        <begin position="1"/>
        <end position="18"/>
    </location>
</feature>
<keyword evidence="4" id="KW-1185">Reference proteome</keyword>
<organism evidence="3 4">
    <name type="scientific">Cylicocyclus nassatus</name>
    <name type="common">Nematode worm</name>
    <dbReference type="NCBI Taxonomy" id="53992"/>
    <lineage>
        <taxon>Eukaryota</taxon>
        <taxon>Metazoa</taxon>
        <taxon>Ecdysozoa</taxon>
        <taxon>Nematoda</taxon>
        <taxon>Chromadorea</taxon>
        <taxon>Rhabditida</taxon>
        <taxon>Rhabditina</taxon>
        <taxon>Rhabditomorpha</taxon>
        <taxon>Strongyloidea</taxon>
        <taxon>Strongylidae</taxon>
        <taxon>Cylicocyclus</taxon>
    </lineage>
</organism>
<evidence type="ECO:0000313" key="4">
    <source>
        <dbReference type="Proteomes" id="UP001176961"/>
    </source>
</evidence>
<gene>
    <name evidence="3" type="ORF">CYNAS_LOCUS20629</name>
</gene>
<dbReference type="AlphaFoldDB" id="A0AA36MDS0"/>
<evidence type="ECO:0000313" key="3">
    <source>
        <dbReference type="EMBL" id="CAJ0608646.1"/>
    </source>
</evidence>
<feature type="compositionally biased region" description="Basic and acidic residues" evidence="1">
    <location>
        <begin position="117"/>
        <end position="134"/>
    </location>
</feature>
<name>A0AA36MDS0_CYLNA</name>
<dbReference type="EMBL" id="CATQJL010000316">
    <property type="protein sequence ID" value="CAJ0608646.1"/>
    <property type="molecule type" value="Genomic_DNA"/>
</dbReference>
<evidence type="ECO:0000256" key="2">
    <source>
        <dbReference type="SAM" id="SignalP"/>
    </source>
</evidence>
<feature type="region of interest" description="Disordered" evidence="1">
    <location>
        <begin position="109"/>
        <end position="134"/>
    </location>
</feature>
<sequence length="134" mass="14453">MLAHTIFLLCIASGVVNSQLSGLRFGGLGRQNQFGLTSGGGGIGGGRLGGLGEGRLISTTYRHNKICCPNSNGSTLTDSKASHQIRTTTKEYRRYDYEPNSFVAQTPLPSQSWVGEGKWKSNDRFEKGIGQDEV</sequence>
<evidence type="ECO:0000256" key="1">
    <source>
        <dbReference type="SAM" id="MobiDB-lite"/>
    </source>
</evidence>
<accession>A0AA36MDS0</accession>